<dbReference type="STRING" id="1314674.A0A0D7BH55"/>
<keyword evidence="4" id="KW-0521">NADP</keyword>
<evidence type="ECO:0000256" key="11">
    <source>
        <dbReference type="ARBA" id="ARBA00082544"/>
    </source>
</evidence>
<evidence type="ECO:0000313" key="14">
    <source>
        <dbReference type="EMBL" id="KIY69505.1"/>
    </source>
</evidence>
<keyword evidence="7" id="KW-0443">Lipid metabolism</keyword>
<dbReference type="PANTHER" id="PTHR24322">
    <property type="entry name" value="PKSB"/>
    <property type="match status" value="1"/>
</dbReference>
<evidence type="ECO:0000256" key="7">
    <source>
        <dbReference type="ARBA" id="ARBA00023098"/>
    </source>
</evidence>
<dbReference type="GO" id="GO:0016020">
    <property type="term" value="C:membrane"/>
    <property type="evidence" value="ECO:0007669"/>
    <property type="project" value="UniProtKB-SubCell"/>
</dbReference>
<evidence type="ECO:0000256" key="10">
    <source>
        <dbReference type="ARBA" id="ARBA00068717"/>
    </source>
</evidence>
<dbReference type="FunFam" id="3.40.50.720:FF:000131">
    <property type="entry name" value="Short-chain dehydrogenase/reductase 3"/>
    <property type="match status" value="1"/>
</dbReference>
<keyword evidence="8 13" id="KW-0472">Membrane</keyword>
<dbReference type="PRINTS" id="PR00080">
    <property type="entry name" value="SDRFAMILY"/>
</dbReference>
<dbReference type="InterPro" id="IPR002347">
    <property type="entry name" value="SDR_fam"/>
</dbReference>
<feature type="transmembrane region" description="Helical" evidence="13">
    <location>
        <begin position="28"/>
        <end position="46"/>
    </location>
</feature>
<dbReference type="Proteomes" id="UP000054007">
    <property type="component" value="Unassembled WGS sequence"/>
</dbReference>
<organism evidence="14 15">
    <name type="scientific">Cylindrobasidium torrendii FP15055 ss-10</name>
    <dbReference type="NCBI Taxonomy" id="1314674"/>
    <lineage>
        <taxon>Eukaryota</taxon>
        <taxon>Fungi</taxon>
        <taxon>Dikarya</taxon>
        <taxon>Basidiomycota</taxon>
        <taxon>Agaricomycotina</taxon>
        <taxon>Agaricomycetes</taxon>
        <taxon>Agaricomycetidae</taxon>
        <taxon>Agaricales</taxon>
        <taxon>Marasmiineae</taxon>
        <taxon>Physalacriaceae</taxon>
        <taxon>Cylindrobasidium</taxon>
    </lineage>
</organism>
<dbReference type="AlphaFoldDB" id="A0A0D7BH55"/>
<reference evidence="14 15" key="1">
    <citation type="journal article" date="2015" name="Fungal Genet. Biol.">
        <title>Evolution of novel wood decay mechanisms in Agaricales revealed by the genome sequences of Fistulina hepatica and Cylindrobasidium torrendii.</title>
        <authorList>
            <person name="Floudas D."/>
            <person name="Held B.W."/>
            <person name="Riley R."/>
            <person name="Nagy L.G."/>
            <person name="Koehler G."/>
            <person name="Ransdell A.S."/>
            <person name="Younus H."/>
            <person name="Chow J."/>
            <person name="Chiniquy J."/>
            <person name="Lipzen A."/>
            <person name="Tritt A."/>
            <person name="Sun H."/>
            <person name="Haridas S."/>
            <person name="LaButti K."/>
            <person name="Ohm R.A."/>
            <person name="Kues U."/>
            <person name="Blanchette R.A."/>
            <person name="Grigoriev I.V."/>
            <person name="Minto R.E."/>
            <person name="Hibbett D.S."/>
        </authorList>
    </citation>
    <scope>NUCLEOTIDE SEQUENCE [LARGE SCALE GENOMIC DNA]</scope>
    <source>
        <strain evidence="14 15">FP15055 ss-10</strain>
    </source>
</reference>
<comment type="function">
    <text evidence="9">Catalyzes the reduction of all-trans-retinal to all-trans-retinol in the presence of NADPH.</text>
</comment>
<dbReference type="Pfam" id="PF00106">
    <property type="entry name" value="adh_short"/>
    <property type="match status" value="1"/>
</dbReference>
<dbReference type="PRINTS" id="PR00081">
    <property type="entry name" value="GDHRDH"/>
</dbReference>
<evidence type="ECO:0000256" key="5">
    <source>
        <dbReference type="ARBA" id="ARBA00022989"/>
    </source>
</evidence>
<dbReference type="PROSITE" id="PS00061">
    <property type="entry name" value="ADH_SHORT"/>
    <property type="match status" value="1"/>
</dbReference>
<accession>A0A0D7BH55</accession>
<evidence type="ECO:0000256" key="4">
    <source>
        <dbReference type="ARBA" id="ARBA00022857"/>
    </source>
</evidence>
<keyword evidence="6" id="KW-0560">Oxidoreductase</keyword>
<protein>
    <recommendedName>
        <fullName evidence="10">Short-chain dehydrogenase/reductase 3</fullName>
    </recommendedName>
    <alternativeName>
        <fullName evidence="11">Retinal short-chain dehydrogenase/reductase 1</fullName>
    </alternativeName>
</protein>
<evidence type="ECO:0000256" key="2">
    <source>
        <dbReference type="ARBA" id="ARBA00006484"/>
    </source>
</evidence>
<name>A0A0D7BH55_9AGAR</name>
<comment type="subcellular location">
    <subcellularLocation>
        <location evidence="1">Membrane</location>
        <topology evidence="1">Multi-pass membrane protein</topology>
    </subcellularLocation>
</comment>
<keyword evidence="15" id="KW-1185">Reference proteome</keyword>
<sequence length="366" mass="41071">MNTSNPDPAGILDGLDIDLVVKVLSRTVFSPFFVFFIPIFFYANGAHLDMPLIWGSALYWLAISLFWLIKRGSVLYRNQGNFYTPPRFDWGNQIVLITGGASGIGELLANTLAVRNVPVVVLDIKPIQTENYNIKYYQCDVSKWSEIERVAKQVQEEVGNPTVLVNNAGVVQGKLILDLSPRDIEQTFGVNLCSHFWTLKAFLPAMIKAGSGHVITMSSIMGYAGIVRMSDYNASKAALINLNETLRYELDNVYNAPGVRTTLVCPGHVLTPLFQHVKMAPSVFRKFVLPDVAPVTVVKKVIQALDDQHSLYILVPFYANLMPFLQILPSFVRDFLSWFTDAHHSMDHFRKVTGLRDDEDVSQNVK</sequence>
<evidence type="ECO:0000256" key="1">
    <source>
        <dbReference type="ARBA" id="ARBA00004141"/>
    </source>
</evidence>
<dbReference type="InterPro" id="IPR020904">
    <property type="entry name" value="Sc_DH/Rdtase_CS"/>
</dbReference>
<evidence type="ECO:0000256" key="8">
    <source>
        <dbReference type="ARBA" id="ARBA00023136"/>
    </source>
</evidence>
<evidence type="ECO:0000256" key="3">
    <source>
        <dbReference type="ARBA" id="ARBA00022692"/>
    </source>
</evidence>
<evidence type="ECO:0000256" key="6">
    <source>
        <dbReference type="ARBA" id="ARBA00023002"/>
    </source>
</evidence>
<dbReference type="Gene3D" id="3.40.50.720">
    <property type="entry name" value="NAD(P)-binding Rossmann-like Domain"/>
    <property type="match status" value="1"/>
</dbReference>
<proteinExistence type="inferred from homology"/>
<evidence type="ECO:0000256" key="9">
    <source>
        <dbReference type="ARBA" id="ARBA00059620"/>
    </source>
</evidence>
<feature type="transmembrane region" description="Helical" evidence="13">
    <location>
        <begin position="52"/>
        <end position="69"/>
    </location>
</feature>
<keyword evidence="3 13" id="KW-0812">Transmembrane</keyword>
<dbReference type="PANTHER" id="PTHR24322:SF736">
    <property type="entry name" value="RETINOL DEHYDROGENASE 10"/>
    <property type="match status" value="1"/>
</dbReference>
<dbReference type="SUPFAM" id="SSF51735">
    <property type="entry name" value="NAD(P)-binding Rossmann-fold domains"/>
    <property type="match status" value="1"/>
</dbReference>
<evidence type="ECO:0000256" key="12">
    <source>
        <dbReference type="RuleBase" id="RU000363"/>
    </source>
</evidence>
<dbReference type="GO" id="GO:0052650">
    <property type="term" value="F:all-trans-retinol dehydrogenase (NADP+) activity"/>
    <property type="evidence" value="ECO:0007669"/>
    <property type="project" value="UniProtKB-ARBA"/>
</dbReference>
<dbReference type="CDD" id="cd05339">
    <property type="entry name" value="17beta-HSDXI-like_SDR_c"/>
    <property type="match status" value="1"/>
</dbReference>
<gene>
    <name evidence="14" type="ORF">CYLTODRAFT_420683</name>
</gene>
<comment type="similarity">
    <text evidence="2 12">Belongs to the short-chain dehydrogenases/reductases (SDR) family.</text>
</comment>
<dbReference type="OrthoDB" id="10253736at2759"/>
<keyword evidence="5 13" id="KW-1133">Transmembrane helix</keyword>
<evidence type="ECO:0000256" key="13">
    <source>
        <dbReference type="SAM" id="Phobius"/>
    </source>
</evidence>
<dbReference type="InterPro" id="IPR036291">
    <property type="entry name" value="NAD(P)-bd_dom_sf"/>
</dbReference>
<dbReference type="EMBL" id="KN880483">
    <property type="protein sequence ID" value="KIY69505.1"/>
    <property type="molecule type" value="Genomic_DNA"/>
</dbReference>
<evidence type="ECO:0000313" key="15">
    <source>
        <dbReference type="Proteomes" id="UP000054007"/>
    </source>
</evidence>